<dbReference type="SUPFAM" id="SSF53756">
    <property type="entry name" value="UDP-Glycosyltransferase/glycogen phosphorylase"/>
    <property type="match status" value="1"/>
</dbReference>
<gene>
    <name evidence="2" type="ORF">A2431_02275</name>
</gene>
<dbReference type="PANTHER" id="PTHR43174">
    <property type="entry name" value="UDP-N-ACETYLGLUCOSAMINE 2-EPIMERASE"/>
    <property type="match status" value="1"/>
</dbReference>
<dbReference type="PANTHER" id="PTHR43174:SF3">
    <property type="entry name" value="UDP-N-ACETYLGLUCOSAMINE 2-EPIMERASE"/>
    <property type="match status" value="1"/>
</dbReference>
<dbReference type="GO" id="GO:0006047">
    <property type="term" value="P:UDP-N-acetylglucosamine metabolic process"/>
    <property type="evidence" value="ECO:0007669"/>
    <property type="project" value="InterPro"/>
</dbReference>
<feature type="domain" description="UDP-N-acetylglucosamine 2-epimerase" evidence="1">
    <location>
        <begin position="30"/>
        <end position="372"/>
    </location>
</feature>
<dbReference type="GO" id="GO:0004553">
    <property type="term" value="F:hydrolase activity, hydrolyzing O-glycosyl compounds"/>
    <property type="evidence" value="ECO:0007669"/>
    <property type="project" value="InterPro"/>
</dbReference>
<dbReference type="Pfam" id="PF02350">
    <property type="entry name" value="Epimerase_2"/>
    <property type="match status" value="1"/>
</dbReference>
<dbReference type="EMBL" id="MHWW01000003">
    <property type="protein sequence ID" value="OHB16213.1"/>
    <property type="molecule type" value="Genomic_DNA"/>
</dbReference>
<dbReference type="NCBIfam" id="TIGR03568">
    <property type="entry name" value="NeuC_NnaA"/>
    <property type="match status" value="1"/>
</dbReference>
<organism evidence="2 3">
    <name type="scientific">Candidatus Zambryskibacteria bacterium RIFOXYC1_FULL_39_10</name>
    <dbReference type="NCBI Taxonomy" id="1802779"/>
    <lineage>
        <taxon>Bacteria</taxon>
        <taxon>Candidatus Zambryskiibacteriota</taxon>
    </lineage>
</organism>
<sequence length="387" mass="43462">MISSRQKNKKIFYVSGTRADFGLMLPVLRAIKASKSLDLILCAAGEHLMFQFGKTINDIKKHFPEVHTIKTSSKSDEKTGVAEFNANFFKKITIKLKEEKPDLVLVLGDRSEMLLTAVACLYLGIPIAHIHGGEKTGTVDEVSRHAITKISNIHFPATKDAASRIKRMGEDSWRINIVGAPALDTILNEKLPTRGELLSDLGMNIKDKFILVLQHPVSDEVMNAGNQMKETIEAVKKFDMPAVFIYPHADAGGRRIIDEIQKEKNNPLFKIFPSLEYKKFLALEREASVWVGNSSAALIESSSFKTPVVNVGNRQIGRERGHNVLDADYDRNKIYKAIHKSLNDKKYLNKLKKIKNPWGDGRTGIKIAKILEKIELSPKILNKQICY</sequence>
<dbReference type="Gene3D" id="3.40.50.2000">
    <property type="entry name" value="Glycogen Phosphorylase B"/>
    <property type="match status" value="2"/>
</dbReference>
<proteinExistence type="predicted"/>
<dbReference type="AlphaFoldDB" id="A0A1G2V3J5"/>
<dbReference type="CDD" id="cd03786">
    <property type="entry name" value="GTB_UDP-GlcNAc_2-Epimerase"/>
    <property type="match status" value="1"/>
</dbReference>
<protein>
    <submittedName>
        <fullName evidence="2">UDP-N-acetyl-D-glucosamine 2-epimerase, UDP-hydrolysing</fullName>
    </submittedName>
</protein>
<dbReference type="InterPro" id="IPR020004">
    <property type="entry name" value="UDP-GlcNAc_Epase"/>
</dbReference>
<comment type="caution">
    <text evidence="2">The sequence shown here is derived from an EMBL/GenBank/DDBJ whole genome shotgun (WGS) entry which is preliminary data.</text>
</comment>
<dbReference type="InterPro" id="IPR003331">
    <property type="entry name" value="UDP_GlcNAc_Epimerase_2_dom"/>
</dbReference>
<accession>A0A1G2V3J5</accession>
<reference evidence="2 3" key="1">
    <citation type="journal article" date="2016" name="Nat. Commun.">
        <title>Thousands of microbial genomes shed light on interconnected biogeochemical processes in an aquifer system.</title>
        <authorList>
            <person name="Anantharaman K."/>
            <person name="Brown C.T."/>
            <person name="Hug L.A."/>
            <person name="Sharon I."/>
            <person name="Castelle C.J."/>
            <person name="Probst A.J."/>
            <person name="Thomas B.C."/>
            <person name="Singh A."/>
            <person name="Wilkins M.J."/>
            <person name="Karaoz U."/>
            <person name="Brodie E.L."/>
            <person name="Williams K.H."/>
            <person name="Hubbard S.S."/>
            <person name="Banfield J.F."/>
        </authorList>
    </citation>
    <scope>NUCLEOTIDE SEQUENCE [LARGE SCALE GENOMIC DNA]</scope>
</reference>
<evidence type="ECO:0000313" key="3">
    <source>
        <dbReference type="Proteomes" id="UP000177697"/>
    </source>
</evidence>
<dbReference type="InterPro" id="IPR029767">
    <property type="entry name" value="WecB-like"/>
</dbReference>
<name>A0A1G2V3J5_9BACT</name>
<evidence type="ECO:0000259" key="1">
    <source>
        <dbReference type="Pfam" id="PF02350"/>
    </source>
</evidence>
<dbReference type="Proteomes" id="UP000177697">
    <property type="component" value="Unassembled WGS sequence"/>
</dbReference>
<evidence type="ECO:0000313" key="2">
    <source>
        <dbReference type="EMBL" id="OHB16213.1"/>
    </source>
</evidence>